<dbReference type="PIRSF" id="PIRSF008757">
    <property type="entry name" value="UCP008757"/>
    <property type="match status" value="1"/>
</dbReference>
<dbReference type="NCBIfam" id="NF002696">
    <property type="entry name" value="PRK02487.1-5"/>
    <property type="match status" value="1"/>
</dbReference>
<dbReference type="STRING" id="298386.PBPRB1633"/>
<dbReference type="HOGENOM" id="CLU_101036_2_1_6"/>
<name>Q6LGT7_PHOPR</name>
<dbReference type="SUPFAM" id="SSF143744">
    <property type="entry name" value="GlcG-like"/>
    <property type="match status" value="1"/>
</dbReference>
<keyword evidence="3" id="KW-1185">Reference proteome</keyword>
<proteinExistence type="inferred from homology"/>
<dbReference type="eggNOG" id="COG4702">
    <property type="taxonomic scope" value="Bacteria"/>
</dbReference>
<dbReference type="InterPro" id="IPR010371">
    <property type="entry name" value="YBR137W-like"/>
</dbReference>
<sequence>MIIDLATLLEQEQELQFTDFDYESAWELGSLLRHNATKRNASVAIDITLNGHCLFSSAMPDTSIDNIEWIKRKKNVVHRYQHSSWYMGQYYKTKGKNITEASLVDATQFAPYGGSFPLTIKGVDVVGSITVSGLPQYEDHLMVVETLSEFIQRYQK</sequence>
<reference evidence="3" key="1">
    <citation type="journal article" date="2005" name="Science">
        <title>Life at depth: Photobacterium profundum genome sequence and expression analysis.</title>
        <authorList>
            <person name="Vezzi A."/>
            <person name="Campanaro S."/>
            <person name="D'Angelo M."/>
            <person name="Simonato F."/>
            <person name="Vitulo N."/>
            <person name="Lauro F.M."/>
            <person name="Cestaro A."/>
            <person name="Malacrida G."/>
            <person name="Simionati B."/>
            <person name="Cannata N."/>
            <person name="Romualdi C."/>
            <person name="Bartlett D.H."/>
            <person name="Valle G."/>
        </authorList>
    </citation>
    <scope>NUCLEOTIDE SEQUENCE [LARGE SCALE GENOMIC DNA]</scope>
    <source>
        <strain evidence="3">ATCC BAA-1253 / SS9</strain>
    </source>
</reference>
<comment type="similarity">
    <text evidence="1">Belongs to the UPF0303 family.</text>
</comment>
<evidence type="ECO:0000313" key="2">
    <source>
        <dbReference type="EMBL" id="CAG23493.1"/>
    </source>
</evidence>
<dbReference type="EMBL" id="CR378680">
    <property type="protein sequence ID" value="CAG23493.1"/>
    <property type="molecule type" value="Genomic_DNA"/>
</dbReference>
<evidence type="ECO:0000313" key="3">
    <source>
        <dbReference type="Proteomes" id="UP000000593"/>
    </source>
</evidence>
<dbReference type="InterPro" id="IPR038084">
    <property type="entry name" value="PduO/GlcC-like_sf"/>
</dbReference>
<organism evidence="2 3">
    <name type="scientific">Photobacterium profundum (strain SS9)</name>
    <dbReference type="NCBI Taxonomy" id="298386"/>
    <lineage>
        <taxon>Bacteria</taxon>
        <taxon>Pseudomonadati</taxon>
        <taxon>Pseudomonadota</taxon>
        <taxon>Gammaproteobacteria</taxon>
        <taxon>Vibrionales</taxon>
        <taxon>Vibrionaceae</taxon>
        <taxon>Photobacterium</taxon>
    </lineage>
</organism>
<dbReference type="RefSeq" id="WP_011221649.1">
    <property type="nucleotide sequence ID" value="NC_006371.1"/>
</dbReference>
<protein>
    <recommendedName>
        <fullName evidence="1">UPF0303 protein PBPRB1633</fullName>
    </recommendedName>
</protein>
<dbReference type="Proteomes" id="UP000000593">
    <property type="component" value="Chromosome 2"/>
</dbReference>
<dbReference type="Gene3D" id="3.30.450.150">
    <property type="entry name" value="Haem-degrading domain"/>
    <property type="match status" value="1"/>
</dbReference>
<dbReference type="PANTHER" id="PTHR28255:SF1">
    <property type="entry name" value="UPF0303 PROTEIN YBR137W"/>
    <property type="match status" value="1"/>
</dbReference>
<dbReference type="KEGG" id="ppr:PBPRB1633"/>
<dbReference type="InterPro" id="IPR005624">
    <property type="entry name" value="PduO/GlcC-like"/>
</dbReference>
<dbReference type="AlphaFoldDB" id="Q6LGT7"/>
<gene>
    <name evidence="2" type="primary">Y1653</name>
    <name evidence="2" type="ordered locus">PBPRB1633</name>
</gene>
<evidence type="ECO:0000256" key="1">
    <source>
        <dbReference type="HAMAP-Rule" id="MF_00761"/>
    </source>
</evidence>
<dbReference type="PANTHER" id="PTHR28255">
    <property type="match status" value="1"/>
</dbReference>
<dbReference type="Pfam" id="PF03928">
    <property type="entry name" value="HbpS-like"/>
    <property type="match status" value="1"/>
</dbReference>
<accession>Q6LGT7</accession>
<dbReference type="HAMAP" id="MF_00761">
    <property type="entry name" value="UPF0303"/>
    <property type="match status" value="1"/>
</dbReference>